<dbReference type="PROSITE" id="PS51257">
    <property type="entry name" value="PROKAR_LIPOPROTEIN"/>
    <property type="match status" value="1"/>
</dbReference>
<dbReference type="CDD" id="cd16894">
    <property type="entry name" value="MltD-like"/>
    <property type="match status" value="1"/>
</dbReference>
<dbReference type="OrthoDB" id="9815002at2"/>
<dbReference type="InterPro" id="IPR023346">
    <property type="entry name" value="Lysozyme-like_dom_sf"/>
</dbReference>
<dbReference type="PROSITE" id="PS51782">
    <property type="entry name" value="LYSM"/>
    <property type="match status" value="1"/>
</dbReference>
<dbReference type="SUPFAM" id="SSF53955">
    <property type="entry name" value="Lysozyme-like"/>
    <property type="match status" value="1"/>
</dbReference>
<comment type="caution">
    <text evidence="4">The sequence shown here is derived from an EMBL/GenBank/DDBJ whole genome shotgun (WGS) entry which is preliminary data.</text>
</comment>
<gene>
    <name evidence="4" type="ORF">E1H14_04690</name>
</gene>
<feature type="signal peptide" evidence="2">
    <location>
        <begin position="1"/>
        <end position="23"/>
    </location>
</feature>
<dbReference type="SMART" id="SM00257">
    <property type="entry name" value="LysM"/>
    <property type="match status" value="1"/>
</dbReference>
<evidence type="ECO:0000256" key="1">
    <source>
        <dbReference type="ARBA" id="ARBA00007734"/>
    </source>
</evidence>
<organism evidence="4 5">
    <name type="scientific">Nitrincola tapanii</name>
    <dbReference type="NCBI Taxonomy" id="1708751"/>
    <lineage>
        <taxon>Bacteria</taxon>
        <taxon>Pseudomonadati</taxon>
        <taxon>Pseudomonadota</taxon>
        <taxon>Gammaproteobacteria</taxon>
        <taxon>Oceanospirillales</taxon>
        <taxon>Oceanospirillaceae</taxon>
        <taxon>Nitrincola</taxon>
    </lineage>
</organism>
<dbReference type="CDD" id="cd00118">
    <property type="entry name" value="LysM"/>
    <property type="match status" value="1"/>
</dbReference>
<evidence type="ECO:0000313" key="5">
    <source>
        <dbReference type="Proteomes" id="UP000325302"/>
    </source>
</evidence>
<accession>A0A5A9W5E6</accession>
<keyword evidence="2" id="KW-0732">Signal</keyword>
<dbReference type="RefSeq" id="WP_149390307.1">
    <property type="nucleotide sequence ID" value="NZ_SMRS01000003.1"/>
</dbReference>
<name>A0A5A9W5E6_9GAMM</name>
<sequence>MTKQRLSTLALTCALVLSGCSSAPQQTHTQLHQHDRLDKHSALLIQARMARFAHLQQQSEEDEISDLWSLTRTHLGLELDLNDLRIEQHFAWLAKHPQHLTNVSEQALPYYYYVLDQVIERGMPAEVALLPVIESGYNPYALSPSNAAGPWQFIPGTAKHFGLENNWWYDARRDIVASTDAALTYLSQLNEQFGGDWLLTLAAYNAGGGTVSRAIEYNQARNLPIDFWSLNLPQQTMNYVPKLLATARMIRDAEDYGLELADIPAEPYFAEVETGGQVDLKQAAELAEIDLDELKQLNPGFSRWATAPEGPHRLLVPVEQAEQLQQALESLPDEERVNFASYTIKSGDTLGALARRFNTTVQVLQTTNRIQPHQLRVGQTLLVPAASDRIALKPSGSGPG</sequence>
<evidence type="ECO:0000259" key="3">
    <source>
        <dbReference type="PROSITE" id="PS51782"/>
    </source>
</evidence>
<keyword evidence="5" id="KW-1185">Reference proteome</keyword>
<dbReference type="AlphaFoldDB" id="A0A5A9W5E6"/>
<dbReference type="Pfam" id="PF01464">
    <property type="entry name" value="SLT"/>
    <property type="match status" value="1"/>
</dbReference>
<proteinExistence type="inferred from homology"/>
<dbReference type="PANTHER" id="PTHR37423:SF2">
    <property type="entry name" value="MEMBRANE-BOUND LYTIC MUREIN TRANSGLYCOSYLASE C"/>
    <property type="match status" value="1"/>
</dbReference>
<reference evidence="4 5" key="1">
    <citation type="submission" date="2019-03" db="EMBL/GenBank/DDBJ databases">
        <title>Nitrincola sp. nov. isolated from an Indian soda lake.</title>
        <authorList>
            <person name="Joshi A."/>
            <person name="Thite S.V."/>
            <person name="Joseph N."/>
            <person name="Dhotre D."/>
            <person name="Moorthy M."/>
            <person name="Shouche Y.S."/>
        </authorList>
    </citation>
    <scope>NUCLEOTIDE SEQUENCE [LARGE SCALE GENOMIC DNA]</scope>
    <source>
        <strain evidence="4 5">MEB193</strain>
    </source>
</reference>
<dbReference type="SUPFAM" id="SSF54106">
    <property type="entry name" value="LysM domain"/>
    <property type="match status" value="1"/>
</dbReference>
<dbReference type="Pfam" id="PF01476">
    <property type="entry name" value="LysM"/>
    <property type="match status" value="1"/>
</dbReference>
<dbReference type="EMBL" id="SMRS01000003">
    <property type="protein sequence ID" value="KAA0875299.1"/>
    <property type="molecule type" value="Genomic_DNA"/>
</dbReference>
<dbReference type="InterPro" id="IPR008258">
    <property type="entry name" value="Transglycosylase_SLT_dom_1"/>
</dbReference>
<feature type="chain" id="PRO_5022686128" evidence="2">
    <location>
        <begin position="24"/>
        <end position="400"/>
    </location>
</feature>
<dbReference type="Gene3D" id="3.10.350.10">
    <property type="entry name" value="LysM domain"/>
    <property type="match status" value="1"/>
</dbReference>
<comment type="similarity">
    <text evidence="1">Belongs to the transglycosylase Slt family.</text>
</comment>
<dbReference type="Proteomes" id="UP000325302">
    <property type="component" value="Unassembled WGS sequence"/>
</dbReference>
<protein>
    <submittedName>
        <fullName evidence="4">LysM peptidoglycan-binding domain-containing protein</fullName>
    </submittedName>
</protein>
<feature type="domain" description="LysM" evidence="3">
    <location>
        <begin position="340"/>
        <end position="383"/>
    </location>
</feature>
<dbReference type="PANTHER" id="PTHR37423">
    <property type="entry name" value="SOLUBLE LYTIC MUREIN TRANSGLYCOSYLASE-RELATED"/>
    <property type="match status" value="1"/>
</dbReference>
<evidence type="ECO:0000313" key="4">
    <source>
        <dbReference type="EMBL" id="KAA0875299.1"/>
    </source>
</evidence>
<dbReference type="InterPro" id="IPR018392">
    <property type="entry name" value="LysM"/>
</dbReference>
<evidence type="ECO:0000256" key="2">
    <source>
        <dbReference type="SAM" id="SignalP"/>
    </source>
</evidence>
<dbReference type="InterPro" id="IPR036779">
    <property type="entry name" value="LysM_dom_sf"/>
</dbReference>
<dbReference type="Gene3D" id="1.10.530.10">
    <property type="match status" value="1"/>
</dbReference>